<evidence type="ECO:0000256" key="5">
    <source>
        <dbReference type="ARBA" id="ARBA00041564"/>
    </source>
</evidence>
<dbReference type="PANTHER" id="PTHR42839:SF2">
    <property type="entry name" value="ISOCHORISMATE SYNTHASE ENTC"/>
    <property type="match status" value="1"/>
</dbReference>
<accession>A0A3S0C6R2</accession>
<proteinExistence type="inferred from homology"/>
<dbReference type="AlphaFoldDB" id="A0A3S0C6R2"/>
<dbReference type="GO" id="GO:0009697">
    <property type="term" value="P:salicylic acid biosynthetic process"/>
    <property type="evidence" value="ECO:0007669"/>
    <property type="project" value="TreeGrafter"/>
</dbReference>
<gene>
    <name evidence="7" type="primary">dhbC</name>
    <name evidence="7" type="ORF">EJQ19_22860</name>
</gene>
<sequence>MNAQDQVTEATAAELLKDYEPGQSFFFATPEATWLAQGTLAVLPSAAGLGELQTLPDRAARLLAQLKQTGQRLPMLVGAIPFDPKQPAHLVVPLTVRKLEKLNLDPHDPLRSPIGSSYTIEPVPAPESYVAGANKAIARMRAGELDKIVLARTLKLTSPQPIRLQELLHNLAQHNTLGYTFAVDLPKRAEHVGRGLHGEKTVDRTRTLIGASPELLVARTGTQLYVNPLAGSTPRSSDPVEDEQRAEALMVSPKDLREHALVIEAVAEALRPFCKSLDVPEKPSLVSTAAMWHLSTEIRGELADPEMTSLALAMALHPTPAVCGSPTELAREAIEEIEPFDRGFYTGLVGWCDANGDGEWVITIRCAVAESHTLQLYSGAGIVAESSAESELKETSAKFRTMLRAMGVQDDEAF</sequence>
<dbReference type="SUPFAM" id="SSF56322">
    <property type="entry name" value="ADC synthase"/>
    <property type="match status" value="1"/>
</dbReference>
<dbReference type="Proteomes" id="UP000276128">
    <property type="component" value="Unassembled WGS sequence"/>
</dbReference>
<dbReference type="GO" id="GO:0008909">
    <property type="term" value="F:isochorismate synthase activity"/>
    <property type="evidence" value="ECO:0007669"/>
    <property type="project" value="UniProtKB-EC"/>
</dbReference>
<evidence type="ECO:0000256" key="3">
    <source>
        <dbReference type="ARBA" id="ARBA00012824"/>
    </source>
</evidence>
<dbReference type="InterPro" id="IPR015890">
    <property type="entry name" value="Chorismate_C"/>
</dbReference>
<keyword evidence="8" id="KW-1185">Reference proteome</keyword>
<name>A0A3S0C6R2_9BACL</name>
<dbReference type="RefSeq" id="WP_126143556.1">
    <property type="nucleotide sequence ID" value="NZ_RXHU01000074.1"/>
</dbReference>
<dbReference type="InterPro" id="IPR005801">
    <property type="entry name" value="ADC_synthase"/>
</dbReference>
<evidence type="ECO:0000256" key="4">
    <source>
        <dbReference type="ARBA" id="ARBA00023235"/>
    </source>
</evidence>
<dbReference type="InterPro" id="IPR004561">
    <property type="entry name" value="IsoChor_synthase"/>
</dbReference>
<dbReference type="NCBIfam" id="TIGR00543">
    <property type="entry name" value="isochor_syn"/>
    <property type="match status" value="1"/>
</dbReference>
<evidence type="ECO:0000313" key="8">
    <source>
        <dbReference type="Proteomes" id="UP000276128"/>
    </source>
</evidence>
<dbReference type="OrthoDB" id="9803598at2"/>
<dbReference type="EMBL" id="RXHU01000074">
    <property type="protein sequence ID" value="RTE06431.1"/>
    <property type="molecule type" value="Genomic_DNA"/>
</dbReference>
<dbReference type="Gene3D" id="3.60.120.10">
    <property type="entry name" value="Anthranilate synthase"/>
    <property type="match status" value="1"/>
</dbReference>
<comment type="similarity">
    <text evidence="2">Belongs to the isochorismate synthase family.</text>
</comment>
<feature type="domain" description="Chorismate-utilising enzyme C-terminal" evidence="6">
    <location>
        <begin position="127"/>
        <end position="398"/>
    </location>
</feature>
<evidence type="ECO:0000256" key="2">
    <source>
        <dbReference type="ARBA" id="ARBA00005297"/>
    </source>
</evidence>
<dbReference type="PANTHER" id="PTHR42839">
    <property type="entry name" value="ISOCHORISMATE SYNTHASE ENTC"/>
    <property type="match status" value="1"/>
</dbReference>
<dbReference type="NCBIfam" id="NF005380">
    <property type="entry name" value="PRK06923.1"/>
    <property type="match status" value="1"/>
</dbReference>
<keyword evidence="4" id="KW-0413">Isomerase</keyword>
<comment type="caution">
    <text evidence="7">The sequence shown here is derived from an EMBL/GenBank/DDBJ whole genome shotgun (WGS) entry which is preliminary data.</text>
</comment>
<reference evidence="7 8" key="1">
    <citation type="submission" date="2018-12" db="EMBL/GenBank/DDBJ databases">
        <title>Bacillus ochoae sp. nov., Paenibacillus whitsoniae sp. nov., Paenibacillus spiritus sp. nov. Isolated from the Mars Exploration Rover during spacecraft assembly.</title>
        <authorList>
            <person name="Seuylemezian A."/>
            <person name="Vaishampayan P."/>
        </authorList>
    </citation>
    <scope>NUCLEOTIDE SEQUENCE [LARGE SCALE GENOMIC DNA]</scope>
    <source>
        <strain evidence="7 8">MER 54</strain>
    </source>
</reference>
<dbReference type="Pfam" id="PF00425">
    <property type="entry name" value="Chorismate_bind"/>
    <property type="match status" value="1"/>
</dbReference>
<evidence type="ECO:0000259" key="6">
    <source>
        <dbReference type="Pfam" id="PF00425"/>
    </source>
</evidence>
<organism evidence="7 8">
    <name type="scientific">Paenibacillus whitsoniae</name>
    <dbReference type="NCBI Taxonomy" id="2496558"/>
    <lineage>
        <taxon>Bacteria</taxon>
        <taxon>Bacillati</taxon>
        <taxon>Bacillota</taxon>
        <taxon>Bacilli</taxon>
        <taxon>Bacillales</taxon>
        <taxon>Paenibacillaceae</taxon>
        <taxon>Paenibacillus</taxon>
    </lineage>
</organism>
<dbReference type="EC" id="5.4.4.2" evidence="3"/>
<evidence type="ECO:0000313" key="7">
    <source>
        <dbReference type="EMBL" id="RTE06431.1"/>
    </source>
</evidence>
<comment type="catalytic activity">
    <reaction evidence="1">
        <text>chorismate = isochorismate</text>
        <dbReference type="Rhea" id="RHEA:18985"/>
        <dbReference type="ChEBI" id="CHEBI:29748"/>
        <dbReference type="ChEBI" id="CHEBI:29780"/>
        <dbReference type="EC" id="5.4.4.2"/>
    </reaction>
</comment>
<evidence type="ECO:0000256" key="1">
    <source>
        <dbReference type="ARBA" id="ARBA00000799"/>
    </source>
</evidence>
<protein>
    <recommendedName>
        <fullName evidence="3">isochorismate synthase</fullName>
        <ecNumber evidence="3">5.4.4.2</ecNumber>
    </recommendedName>
    <alternativeName>
        <fullName evidence="5">Isochorismate mutase</fullName>
    </alternativeName>
</protein>